<keyword evidence="4" id="KW-1185">Reference proteome</keyword>
<evidence type="ECO:0000259" key="2">
    <source>
        <dbReference type="Pfam" id="PF13843"/>
    </source>
</evidence>
<evidence type="ECO:0000313" key="4">
    <source>
        <dbReference type="Proteomes" id="UP000801492"/>
    </source>
</evidence>
<dbReference type="OrthoDB" id="6773346at2759"/>
<reference evidence="3" key="1">
    <citation type="submission" date="2019-08" db="EMBL/GenBank/DDBJ databases">
        <title>The genome of the North American firefly Photinus pyralis.</title>
        <authorList>
            <consortium name="Photinus pyralis genome working group"/>
            <person name="Fallon T.R."/>
            <person name="Sander Lower S.E."/>
            <person name="Weng J.-K."/>
        </authorList>
    </citation>
    <scope>NUCLEOTIDE SEQUENCE</scope>
    <source>
        <strain evidence="3">TRF0915ILg1</strain>
        <tissue evidence="3">Whole body</tissue>
    </source>
</reference>
<dbReference type="InterPro" id="IPR029526">
    <property type="entry name" value="PGBD"/>
</dbReference>
<proteinExistence type="predicted"/>
<evidence type="ECO:0000256" key="1">
    <source>
        <dbReference type="SAM" id="MobiDB-lite"/>
    </source>
</evidence>
<sequence length="256" mass="29253">MVRVQPNASPGLEASDQHPEASILAPTEFCRGAALNLCVKCGIMMIYARSKQQHAYESKGLGRHGQTEVAGMSYEEEQKNLEKLWNELLSDESDYEIDESESAESSSSQKTQTEKFQIPADNRDSVDQIINQVIMDNNGSSNEENEFEIYWGPVTGQYKKEFQFSEANPGITPELYRLIRENPLRFFQSDGGYLYDVKVYCGQERKDNEELTVPTTVVLDLVKNLLNKSRTACVDNYYTSVELVHELINRETYIRY</sequence>
<name>A0A8K0DI62_IGNLU</name>
<dbReference type="AlphaFoldDB" id="A0A8K0DI62"/>
<protein>
    <recommendedName>
        <fullName evidence="2">PiggyBac transposable element-derived protein domain-containing protein</fullName>
    </recommendedName>
</protein>
<comment type="caution">
    <text evidence="3">The sequence shown here is derived from an EMBL/GenBank/DDBJ whole genome shotgun (WGS) entry which is preliminary data.</text>
</comment>
<organism evidence="3 4">
    <name type="scientific">Ignelater luminosus</name>
    <name type="common">Cucubano</name>
    <name type="synonym">Pyrophorus luminosus</name>
    <dbReference type="NCBI Taxonomy" id="2038154"/>
    <lineage>
        <taxon>Eukaryota</taxon>
        <taxon>Metazoa</taxon>
        <taxon>Ecdysozoa</taxon>
        <taxon>Arthropoda</taxon>
        <taxon>Hexapoda</taxon>
        <taxon>Insecta</taxon>
        <taxon>Pterygota</taxon>
        <taxon>Neoptera</taxon>
        <taxon>Endopterygota</taxon>
        <taxon>Coleoptera</taxon>
        <taxon>Polyphaga</taxon>
        <taxon>Elateriformia</taxon>
        <taxon>Elateroidea</taxon>
        <taxon>Elateridae</taxon>
        <taxon>Agrypninae</taxon>
        <taxon>Pyrophorini</taxon>
        <taxon>Ignelater</taxon>
    </lineage>
</organism>
<dbReference type="Pfam" id="PF13843">
    <property type="entry name" value="DDE_Tnp_1_7"/>
    <property type="match status" value="1"/>
</dbReference>
<feature type="domain" description="PiggyBac transposable element-derived protein" evidence="2">
    <location>
        <begin position="189"/>
        <end position="254"/>
    </location>
</feature>
<dbReference type="Proteomes" id="UP000801492">
    <property type="component" value="Unassembled WGS sequence"/>
</dbReference>
<gene>
    <name evidence="3" type="ORF">ILUMI_02418</name>
</gene>
<feature type="region of interest" description="Disordered" evidence="1">
    <location>
        <begin position="95"/>
        <end position="121"/>
    </location>
</feature>
<evidence type="ECO:0000313" key="3">
    <source>
        <dbReference type="EMBL" id="KAF2903756.1"/>
    </source>
</evidence>
<accession>A0A8K0DI62</accession>
<dbReference type="EMBL" id="VTPC01000941">
    <property type="protein sequence ID" value="KAF2903756.1"/>
    <property type="molecule type" value="Genomic_DNA"/>
</dbReference>